<dbReference type="AlphaFoldDB" id="A0A195BK67"/>
<name>A0A195BK67_9HYME</name>
<accession>A0A195BK67</accession>
<feature type="region of interest" description="Disordered" evidence="1">
    <location>
        <begin position="148"/>
        <end position="178"/>
    </location>
</feature>
<evidence type="ECO:0000313" key="2">
    <source>
        <dbReference type="EMBL" id="KYM85660.1"/>
    </source>
</evidence>
<gene>
    <name evidence="2" type="ORF">ALC53_04441</name>
</gene>
<organism evidence="2 3">
    <name type="scientific">Atta colombica</name>
    <dbReference type="NCBI Taxonomy" id="520822"/>
    <lineage>
        <taxon>Eukaryota</taxon>
        <taxon>Metazoa</taxon>
        <taxon>Ecdysozoa</taxon>
        <taxon>Arthropoda</taxon>
        <taxon>Hexapoda</taxon>
        <taxon>Insecta</taxon>
        <taxon>Pterygota</taxon>
        <taxon>Neoptera</taxon>
        <taxon>Endopterygota</taxon>
        <taxon>Hymenoptera</taxon>
        <taxon>Apocrita</taxon>
        <taxon>Aculeata</taxon>
        <taxon>Formicoidea</taxon>
        <taxon>Formicidae</taxon>
        <taxon>Myrmicinae</taxon>
        <taxon>Atta</taxon>
    </lineage>
</organism>
<protein>
    <submittedName>
        <fullName evidence="2">Uncharacterized protein</fullName>
    </submittedName>
</protein>
<reference evidence="2 3" key="1">
    <citation type="submission" date="2015-09" db="EMBL/GenBank/DDBJ databases">
        <title>Atta colombica WGS genome.</title>
        <authorList>
            <person name="Nygaard S."/>
            <person name="Hu H."/>
            <person name="Boomsma J."/>
            <person name="Zhang G."/>
        </authorList>
    </citation>
    <scope>NUCLEOTIDE SEQUENCE [LARGE SCALE GENOMIC DNA]</scope>
    <source>
        <strain evidence="2">Treedump-2</strain>
        <tissue evidence="2">Whole body</tissue>
    </source>
</reference>
<evidence type="ECO:0000313" key="3">
    <source>
        <dbReference type="Proteomes" id="UP000078540"/>
    </source>
</evidence>
<sequence length="282" mass="31174">MAVNGFRGKTIKNAHLLAPSKKLIPIALIMGDSKKKLVGAEEAIIAVAFPATGMDGSERLLTFLTFFFSPSKGRGGKLHACYRAILASWFENAFHRHFQRPTPASPDLFYCGRVPVSEYPAESNIRGAAIIDKNGCLVAEPAYANFPRHDDERFPRPRPLIKPDATRRRKRERSLKSRPGFAAGFRRSNFGGVAPHISPGDSNTDEYSTPLRKYLKLDKARSSENGGIENLRFGGTSVIQTVLYISLKSLPTCQCQTIVPPSRKNGEHCARYFSTVTSDRSS</sequence>
<keyword evidence="3" id="KW-1185">Reference proteome</keyword>
<dbReference type="Proteomes" id="UP000078540">
    <property type="component" value="Unassembled WGS sequence"/>
</dbReference>
<proteinExistence type="predicted"/>
<evidence type="ECO:0000256" key="1">
    <source>
        <dbReference type="SAM" id="MobiDB-lite"/>
    </source>
</evidence>
<dbReference type="EMBL" id="KQ976450">
    <property type="protein sequence ID" value="KYM85660.1"/>
    <property type="molecule type" value="Genomic_DNA"/>
</dbReference>